<comment type="cofactor">
    <cofactor evidence="1">
        <name>FMN</name>
        <dbReference type="ChEBI" id="CHEBI:58210"/>
    </cofactor>
</comment>
<gene>
    <name evidence="10" type="ORF">NS359_13145</name>
</gene>
<dbReference type="OrthoDB" id="9778912at2"/>
<organism evidence="10 11">
    <name type="scientific">Curtobacterium oceanosedimentum</name>
    <dbReference type="NCBI Taxonomy" id="465820"/>
    <lineage>
        <taxon>Bacteria</taxon>
        <taxon>Bacillati</taxon>
        <taxon>Actinomycetota</taxon>
        <taxon>Actinomycetes</taxon>
        <taxon>Micrococcales</taxon>
        <taxon>Microbacteriaceae</taxon>
        <taxon>Curtobacterium</taxon>
    </lineage>
</organism>
<comment type="catalytic activity">
    <reaction evidence="9">
        <text>3 propionate 3-nitronate + 3 O2 + H2O = 3 3-oxopropanoate + 2 nitrate + nitrite + H2O2 + 3 H(+)</text>
        <dbReference type="Rhea" id="RHEA:57332"/>
        <dbReference type="ChEBI" id="CHEBI:15377"/>
        <dbReference type="ChEBI" id="CHEBI:15378"/>
        <dbReference type="ChEBI" id="CHEBI:15379"/>
        <dbReference type="ChEBI" id="CHEBI:16240"/>
        <dbReference type="ChEBI" id="CHEBI:16301"/>
        <dbReference type="ChEBI" id="CHEBI:17632"/>
        <dbReference type="ChEBI" id="CHEBI:33190"/>
        <dbReference type="ChEBI" id="CHEBI:136067"/>
    </reaction>
</comment>
<dbReference type="Pfam" id="PF03060">
    <property type="entry name" value="NMO"/>
    <property type="match status" value="1"/>
</dbReference>
<dbReference type="EMBL" id="LDRC01000072">
    <property type="protein sequence ID" value="KTR50823.1"/>
    <property type="molecule type" value="Genomic_DNA"/>
</dbReference>
<dbReference type="Proteomes" id="UP000072763">
    <property type="component" value="Unassembled WGS sequence"/>
</dbReference>
<protein>
    <recommendedName>
        <fullName evidence="8">Propionate 3-nitronate monooxygenase</fullName>
    </recommendedName>
</protein>
<evidence type="ECO:0000256" key="5">
    <source>
        <dbReference type="ARBA" id="ARBA00022643"/>
    </source>
</evidence>
<evidence type="ECO:0000256" key="2">
    <source>
        <dbReference type="ARBA" id="ARBA00009881"/>
    </source>
</evidence>
<sequence length="336" mass="34201">MRSLPGVLGAAAPVHVAPMAGGPSTPALVSAAGRAGHLAQLAGGYLDADALAAQVAAVRSSGTGAFGVNLFVPAPVPIDDGVYEAYRAELEADAGRPLPPKHEDDDAWSDKVGLLLDDPVPVVSFTFGLPAASVVGEFRRRDVLTVQSVTSVPEARAAAERGVDVLLVQGEAAGGHSAVLDAAVTPAPEPLQDLVRRVTAAVRLPVVAAGGLGTADAVRDQLDAGAAAVAVGTAVLRTDEAGTSATHRAALTDRAFDRTVVTRAFTGRPARSLANAFTRAHPDAPLGYPALHHLTRPIRSEAAAAGDPHRLHLWAGRGWRAATDGPVADALSALLP</sequence>
<dbReference type="InterPro" id="IPR013785">
    <property type="entry name" value="Aldolase_TIM"/>
</dbReference>
<keyword evidence="7" id="KW-0503">Monooxygenase</keyword>
<dbReference type="PANTHER" id="PTHR42747">
    <property type="entry name" value="NITRONATE MONOOXYGENASE-RELATED"/>
    <property type="match status" value="1"/>
</dbReference>
<dbReference type="GO" id="GO:0018580">
    <property type="term" value="F:nitronate monooxygenase activity"/>
    <property type="evidence" value="ECO:0007669"/>
    <property type="project" value="InterPro"/>
</dbReference>
<dbReference type="STRING" id="465820.NS263_00200"/>
<evidence type="ECO:0000313" key="11">
    <source>
        <dbReference type="Proteomes" id="UP000072763"/>
    </source>
</evidence>
<evidence type="ECO:0000256" key="1">
    <source>
        <dbReference type="ARBA" id="ARBA00001917"/>
    </source>
</evidence>
<keyword evidence="4" id="KW-0285">Flavoprotein</keyword>
<evidence type="ECO:0000256" key="6">
    <source>
        <dbReference type="ARBA" id="ARBA00023002"/>
    </source>
</evidence>
<keyword evidence="6" id="KW-0560">Oxidoreductase</keyword>
<dbReference type="PANTHER" id="PTHR42747:SF3">
    <property type="entry name" value="NITRONATE MONOOXYGENASE-RELATED"/>
    <property type="match status" value="1"/>
</dbReference>
<dbReference type="RefSeq" id="WP_058750399.1">
    <property type="nucleotide sequence ID" value="NZ_LDRC01000072.1"/>
</dbReference>
<dbReference type="PATRIC" id="fig|465820.4.peg.2951"/>
<evidence type="ECO:0000256" key="7">
    <source>
        <dbReference type="ARBA" id="ARBA00023033"/>
    </source>
</evidence>
<keyword evidence="5" id="KW-0288">FMN</keyword>
<reference evidence="10 11" key="1">
    <citation type="journal article" date="2016" name="Front. Microbiol.">
        <title>Genomic Resource of Rice Seed Associated Bacteria.</title>
        <authorList>
            <person name="Midha S."/>
            <person name="Bansal K."/>
            <person name="Sharma S."/>
            <person name="Kumar N."/>
            <person name="Patil P.P."/>
            <person name="Chaudhry V."/>
            <person name="Patil P.B."/>
        </authorList>
    </citation>
    <scope>NUCLEOTIDE SEQUENCE [LARGE SCALE GENOMIC DNA]</scope>
    <source>
        <strain evidence="10 11">NS359</strain>
    </source>
</reference>
<evidence type="ECO:0000256" key="4">
    <source>
        <dbReference type="ARBA" id="ARBA00022630"/>
    </source>
</evidence>
<comment type="caution">
    <text evidence="10">The sequence shown here is derived from an EMBL/GenBank/DDBJ whole genome shotgun (WGS) entry which is preliminary data.</text>
</comment>
<proteinExistence type="inferred from homology"/>
<dbReference type="CDD" id="cd04730">
    <property type="entry name" value="NPD_like"/>
    <property type="match status" value="1"/>
</dbReference>
<comment type="similarity">
    <text evidence="2">Belongs to the nitronate monooxygenase family. NMO class I subfamily.</text>
</comment>
<evidence type="ECO:0000313" key="10">
    <source>
        <dbReference type="EMBL" id="KTR50823.1"/>
    </source>
</evidence>
<evidence type="ECO:0000256" key="3">
    <source>
        <dbReference type="ARBA" id="ARBA00022575"/>
    </source>
</evidence>
<dbReference type="GO" id="GO:0009636">
    <property type="term" value="P:response to toxic substance"/>
    <property type="evidence" value="ECO:0007669"/>
    <property type="project" value="UniProtKB-KW"/>
</dbReference>
<dbReference type="AlphaFoldDB" id="A0A147DNP3"/>
<name>A0A147DNP3_9MICO</name>
<dbReference type="GO" id="GO:0051213">
    <property type="term" value="F:dioxygenase activity"/>
    <property type="evidence" value="ECO:0007669"/>
    <property type="project" value="UniProtKB-KW"/>
</dbReference>
<evidence type="ECO:0000256" key="8">
    <source>
        <dbReference type="ARBA" id="ARBA00031155"/>
    </source>
</evidence>
<evidence type="ECO:0000256" key="9">
    <source>
        <dbReference type="ARBA" id="ARBA00049401"/>
    </source>
</evidence>
<keyword evidence="10" id="KW-0223">Dioxygenase</keyword>
<accession>A0A147DNP3</accession>
<keyword evidence="3" id="KW-0216">Detoxification</keyword>
<dbReference type="SUPFAM" id="SSF51412">
    <property type="entry name" value="Inosine monophosphate dehydrogenase (IMPDH)"/>
    <property type="match status" value="1"/>
</dbReference>
<dbReference type="InterPro" id="IPR004136">
    <property type="entry name" value="NMO"/>
</dbReference>
<dbReference type="Gene3D" id="3.20.20.70">
    <property type="entry name" value="Aldolase class I"/>
    <property type="match status" value="1"/>
</dbReference>